<dbReference type="Gene3D" id="3.40.50.2300">
    <property type="match status" value="1"/>
</dbReference>
<gene>
    <name evidence="4" type="ORF">OH818_06400</name>
</gene>
<name>A0ABY7C3B6_9HYPH</name>
<reference evidence="4" key="1">
    <citation type="submission" date="2022-12" db="EMBL/GenBank/DDBJ databases">
        <title>Jiella pelagia sp. nov., isolated from phosphonate enriched culture of Northwest Pacific surface seawater.</title>
        <authorList>
            <person name="Shin D.Y."/>
            <person name="Hwang C.Y."/>
        </authorList>
    </citation>
    <scope>NUCLEOTIDE SEQUENCE</scope>
    <source>
        <strain evidence="4">HL-NP1</strain>
    </source>
</reference>
<accession>A0ABY7C3B6</accession>
<dbReference type="SUPFAM" id="SSF52172">
    <property type="entry name" value="CheY-like"/>
    <property type="match status" value="1"/>
</dbReference>
<dbReference type="PANTHER" id="PTHR44591:SF25">
    <property type="entry name" value="CHEMOTAXIS TWO-COMPONENT RESPONSE REGULATOR"/>
    <property type="match status" value="1"/>
</dbReference>
<sequence length="116" mass="12164">MVDDSPSVRQVVGLTLKGAGYQVLEAANGAEALTKALANKVHAVVTDLNMPVMDGLTFIRNYRAAPASNGVPIIFLTTESSAAVKEEAKQAGATGWMVKPFQPDQLLAVVRRVAGA</sequence>
<dbReference type="Pfam" id="PF00072">
    <property type="entry name" value="Response_reg"/>
    <property type="match status" value="1"/>
</dbReference>
<evidence type="ECO:0000256" key="2">
    <source>
        <dbReference type="PROSITE-ProRule" id="PRU00169"/>
    </source>
</evidence>
<organism evidence="4 5">
    <name type="scientific">Jiella pelagia</name>
    <dbReference type="NCBI Taxonomy" id="2986949"/>
    <lineage>
        <taxon>Bacteria</taxon>
        <taxon>Pseudomonadati</taxon>
        <taxon>Pseudomonadota</taxon>
        <taxon>Alphaproteobacteria</taxon>
        <taxon>Hyphomicrobiales</taxon>
        <taxon>Aurantimonadaceae</taxon>
        <taxon>Jiella</taxon>
    </lineage>
</organism>
<dbReference type="InterPro" id="IPR050595">
    <property type="entry name" value="Bact_response_regulator"/>
</dbReference>
<evidence type="ECO:0000256" key="1">
    <source>
        <dbReference type="ARBA" id="ARBA00022553"/>
    </source>
</evidence>
<evidence type="ECO:0000313" key="5">
    <source>
        <dbReference type="Proteomes" id="UP001164020"/>
    </source>
</evidence>
<dbReference type="EMBL" id="CP114029">
    <property type="protein sequence ID" value="WAP69825.1"/>
    <property type="molecule type" value="Genomic_DNA"/>
</dbReference>
<dbReference type="PANTHER" id="PTHR44591">
    <property type="entry name" value="STRESS RESPONSE REGULATOR PROTEIN 1"/>
    <property type="match status" value="1"/>
</dbReference>
<dbReference type="PROSITE" id="PS50110">
    <property type="entry name" value="RESPONSE_REGULATORY"/>
    <property type="match status" value="1"/>
</dbReference>
<evidence type="ECO:0000313" key="4">
    <source>
        <dbReference type="EMBL" id="WAP69825.1"/>
    </source>
</evidence>
<protein>
    <submittedName>
        <fullName evidence="4">Response regulator</fullName>
    </submittedName>
</protein>
<dbReference type="InterPro" id="IPR011006">
    <property type="entry name" value="CheY-like_superfamily"/>
</dbReference>
<dbReference type="Proteomes" id="UP001164020">
    <property type="component" value="Chromosome"/>
</dbReference>
<feature type="modified residue" description="4-aspartylphosphate" evidence="2">
    <location>
        <position position="47"/>
    </location>
</feature>
<dbReference type="RefSeq" id="WP_268882254.1">
    <property type="nucleotide sequence ID" value="NZ_CP114029.1"/>
</dbReference>
<feature type="domain" description="Response regulatory" evidence="3">
    <location>
        <begin position="1"/>
        <end position="114"/>
    </location>
</feature>
<dbReference type="InterPro" id="IPR001789">
    <property type="entry name" value="Sig_transdc_resp-reg_receiver"/>
</dbReference>
<keyword evidence="1 2" id="KW-0597">Phosphoprotein</keyword>
<keyword evidence="5" id="KW-1185">Reference proteome</keyword>
<evidence type="ECO:0000259" key="3">
    <source>
        <dbReference type="PROSITE" id="PS50110"/>
    </source>
</evidence>
<dbReference type="SMART" id="SM00448">
    <property type="entry name" value="REC"/>
    <property type="match status" value="1"/>
</dbReference>
<proteinExistence type="predicted"/>